<name>A0A8J8NGH1_HALGN</name>
<dbReference type="AlphaFoldDB" id="A0A8J8NGH1"/>
<comment type="caution">
    <text evidence="1">The sequence shown here is derived from an EMBL/GenBank/DDBJ whole genome shotgun (WGS) entry which is preliminary data.</text>
</comment>
<proteinExistence type="predicted"/>
<evidence type="ECO:0000313" key="2">
    <source>
        <dbReference type="Proteomes" id="UP000785679"/>
    </source>
</evidence>
<sequence length="88" mass="10137">MNKRSRKIEVSRQRYVDCRLSIDILDEQPPQSKYSLTGLSASSSKVRVASKIYWEGRTSMDASWIAMSRINLAWPGIQRDINCKMVID</sequence>
<protein>
    <submittedName>
        <fullName evidence="1">Uncharacterized protein</fullName>
    </submittedName>
</protein>
<gene>
    <name evidence="1" type="ORF">FGO68_gene10919</name>
</gene>
<dbReference type="Proteomes" id="UP000785679">
    <property type="component" value="Unassembled WGS sequence"/>
</dbReference>
<accession>A0A8J8NGH1</accession>
<organism evidence="1 2">
    <name type="scientific">Halteria grandinella</name>
    <dbReference type="NCBI Taxonomy" id="5974"/>
    <lineage>
        <taxon>Eukaryota</taxon>
        <taxon>Sar</taxon>
        <taxon>Alveolata</taxon>
        <taxon>Ciliophora</taxon>
        <taxon>Intramacronucleata</taxon>
        <taxon>Spirotrichea</taxon>
        <taxon>Stichotrichia</taxon>
        <taxon>Sporadotrichida</taxon>
        <taxon>Halteriidae</taxon>
        <taxon>Halteria</taxon>
    </lineage>
</organism>
<evidence type="ECO:0000313" key="1">
    <source>
        <dbReference type="EMBL" id="TNV74323.1"/>
    </source>
</evidence>
<keyword evidence="2" id="KW-1185">Reference proteome</keyword>
<dbReference type="EMBL" id="RRYP01017132">
    <property type="protein sequence ID" value="TNV74323.1"/>
    <property type="molecule type" value="Genomic_DNA"/>
</dbReference>
<reference evidence="1" key="1">
    <citation type="submission" date="2019-06" db="EMBL/GenBank/DDBJ databases">
        <authorList>
            <person name="Zheng W."/>
        </authorList>
    </citation>
    <scope>NUCLEOTIDE SEQUENCE</scope>
    <source>
        <strain evidence="1">QDHG01</strain>
    </source>
</reference>